<accession>A0A6G1L7L6</accession>
<evidence type="ECO:0000313" key="2">
    <source>
        <dbReference type="EMBL" id="KAF2768923.1"/>
    </source>
</evidence>
<sequence length="465" mass="50782">MLKALAFVASMATLTIAAHTPSHDCWDITSRGCAYDCSPASKDGLQAECWKNLDLSGYLKDWVAQHGKEAGIDTKGFAQAYLSWSGYNGKTCNLITSETCDSPETDNSKYQNWQQFYTLWNIYAVHQFYNQYSTALSASQPLAASKLGQIVDKVSPTVEPVAGIPGWDTVLGASLSWACTFIGPAATSILPAYGTAGSLLLYGMAAAVKTPPVGQLAKHYTQTAQTRFQNLATIDADLANLVSGHQQEVAKEVQAMLDNLESFIALCSPGGFSTRITLSLPGESTALYKSLELYTLSQALNANGIVIAKSPGVDPRGVAKKTGEIICPGFGPAGNCYDWWYDSKSGNTYAFHDPKSERRDFTDLINYIWSENIVTDMADIFLTEDCVGKEPSIDSTNLKPTCASNTKMCQYNYDPNKNAEREKQFVNCPNDPDWGYQCSSFAETLILPLSYLGPLLKKGNYCRHQ</sequence>
<keyword evidence="1" id="KW-0732">Signal</keyword>
<dbReference type="Proteomes" id="UP000799436">
    <property type="component" value="Unassembled WGS sequence"/>
</dbReference>
<proteinExistence type="predicted"/>
<organism evidence="2 3">
    <name type="scientific">Teratosphaeria nubilosa</name>
    <dbReference type="NCBI Taxonomy" id="161662"/>
    <lineage>
        <taxon>Eukaryota</taxon>
        <taxon>Fungi</taxon>
        <taxon>Dikarya</taxon>
        <taxon>Ascomycota</taxon>
        <taxon>Pezizomycotina</taxon>
        <taxon>Dothideomycetes</taxon>
        <taxon>Dothideomycetidae</taxon>
        <taxon>Mycosphaerellales</taxon>
        <taxon>Teratosphaeriaceae</taxon>
        <taxon>Teratosphaeria</taxon>
    </lineage>
</organism>
<gene>
    <name evidence="2" type="ORF">EJ03DRAFT_110827</name>
</gene>
<feature type="signal peptide" evidence="1">
    <location>
        <begin position="1"/>
        <end position="17"/>
    </location>
</feature>
<keyword evidence="3" id="KW-1185">Reference proteome</keyword>
<reference evidence="2" key="1">
    <citation type="journal article" date="2020" name="Stud. Mycol.">
        <title>101 Dothideomycetes genomes: a test case for predicting lifestyles and emergence of pathogens.</title>
        <authorList>
            <person name="Haridas S."/>
            <person name="Albert R."/>
            <person name="Binder M."/>
            <person name="Bloem J."/>
            <person name="Labutti K."/>
            <person name="Salamov A."/>
            <person name="Andreopoulos B."/>
            <person name="Baker S."/>
            <person name="Barry K."/>
            <person name="Bills G."/>
            <person name="Bluhm B."/>
            <person name="Cannon C."/>
            <person name="Castanera R."/>
            <person name="Culley D."/>
            <person name="Daum C."/>
            <person name="Ezra D."/>
            <person name="Gonzalez J."/>
            <person name="Henrissat B."/>
            <person name="Kuo A."/>
            <person name="Liang C."/>
            <person name="Lipzen A."/>
            <person name="Lutzoni F."/>
            <person name="Magnuson J."/>
            <person name="Mondo S."/>
            <person name="Nolan M."/>
            <person name="Ohm R."/>
            <person name="Pangilinan J."/>
            <person name="Park H.-J."/>
            <person name="Ramirez L."/>
            <person name="Alfaro M."/>
            <person name="Sun H."/>
            <person name="Tritt A."/>
            <person name="Yoshinaga Y."/>
            <person name="Zwiers L.-H."/>
            <person name="Turgeon B."/>
            <person name="Goodwin S."/>
            <person name="Spatafora J."/>
            <person name="Crous P."/>
            <person name="Grigoriev I."/>
        </authorList>
    </citation>
    <scope>NUCLEOTIDE SEQUENCE</scope>
    <source>
        <strain evidence="2">CBS 116005</strain>
    </source>
</reference>
<protein>
    <submittedName>
        <fullName evidence="2">Uncharacterized protein</fullName>
    </submittedName>
</protein>
<feature type="chain" id="PRO_5026332099" evidence="1">
    <location>
        <begin position="18"/>
        <end position="465"/>
    </location>
</feature>
<dbReference type="EMBL" id="ML995839">
    <property type="protein sequence ID" value="KAF2768923.1"/>
    <property type="molecule type" value="Genomic_DNA"/>
</dbReference>
<dbReference type="AlphaFoldDB" id="A0A6G1L7L6"/>
<evidence type="ECO:0000256" key="1">
    <source>
        <dbReference type="SAM" id="SignalP"/>
    </source>
</evidence>
<dbReference type="OrthoDB" id="5345753at2759"/>
<evidence type="ECO:0000313" key="3">
    <source>
        <dbReference type="Proteomes" id="UP000799436"/>
    </source>
</evidence>
<name>A0A6G1L7L6_9PEZI</name>